<dbReference type="InterPro" id="IPR046450">
    <property type="entry name" value="PA_dom_sf"/>
</dbReference>
<organism evidence="6 7">
    <name type="scientific">Tropilaelaps mercedesae</name>
    <dbReference type="NCBI Taxonomy" id="418985"/>
    <lineage>
        <taxon>Eukaryota</taxon>
        <taxon>Metazoa</taxon>
        <taxon>Ecdysozoa</taxon>
        <taxon>Arthropoda</taxon>
        <taxon>Chelicerata</taxon>
        <taxon>Arachnida</taxon>
        <taxon>Acari</taxon>
        <taxon>Parasitiformes</taxon>
        <taxon>Mesostigmata</taxon>
        <taxon>Gamasina</taxon>
        <taxon>Dermanyssoidea</taxon>
        <taxon>Laelapidae</taxon>
        <taxon>Tropilaelaps</taxon>
    </lineage>
</organism>
<dbReference type="OrthoDB" id="8118055at2759"/>
<dbReference type="PANTHER" id="PTHR22702">
    <property type="entry name" value="PROTEASE-ASSOCIATED DOMAIN-CONTAINING PROTEIN"/>
    <property type="match status" value="1"/>
</dbReference>
<keyword evidence="2" id="KW-0325">Glycoprotein</keyword>
<keyword evidence="3" id="KW-0175">Coiled coil</keyword>
<evidence type="ECO:0000256" key="2">
    <source>
        <dbReference type="ARBA" id="ARBA00023180"/>
    </source>
</evidence>
<evidence type="ECO:0000256" key="1">
    <source>
        <dbReference type="ARBA" id="ARBA00022729"/>
    </source>
</evidence>
<keyword evidence="1" id="KW-0732">Signal</keyword>
<sequence length="388" mass="41703">MCACVCSMRQPSLYCYGHRKRRLLASQFDVSNPLHVQLARQMGVQVAVLGDGRMQLVHNAAHAASASDAQEGLLFMHEMIQLAKQTSSRPETEMRSVQFMREDDKLEVIPAGPAQFGPDLSDRNNQVSGEVVWAAPPKVCQGVANCEAMAGRIALLERGDCMFIEKARSVERCGAIGAIVLDTTPDTSARGTSMFAMSGDSGNQDPRIPTVFLFSLDAKPLLEAVKLQSKLQVTLGDAVPAGPMVPASADSTVSASPEAQEGSSGAGSGGQVTRTANFEKELNKLLQQIHDLQASRFTTLNKYKDRLKKLLVNILATQNKDLNSALAELGMLGVVDPSDGVPDVCDPHGCPNPTRSRGLFIDFLAGRLCQLCGCGLKRTPRLVGWKVP</sequence>
<protein>
    <submittedName>
        <fullName evidence="6">ER degradation-enhancing alpha-mannosidase 3-like</fullName>
    </submittedName>
</protein>
<dbReference type="EMBL" id="MNPL01015793">
    <property type="protein sequence ID" value="OQR70911.1"/>
    <property type="molecule type" value="Genomic_DNA"/>
</dbReference>
<dbReference type="InParanoid" id="A0A1V9XBX6"/>
<evidence type="ECO:0000313" key="7">
    <source>
        <dbReference type="Proteomes" id="UP000192247"/>
    </source>
</evidence>
<dbReference type="SUPFAM" id="SSF52025">
    <property type="entry name" value="PA domain"/>
    <property type="match status" value="1"/>
</dbReference>
<dbReference type="Pfam" id="PF02225">
    <property type="entry name" value="PA"/>
    <property type="match status" value="1"/>
</dbReference>
<dbReference type="InterPro" id="IPR003137">
    <property type="entry name" value="PA_domain"/>
</dbReference>
<evidence type="ECO:0000256" key="3">
    <source>
        <dbReference type="SAM" id="Coils"/>
    </source>
</evidence>
<evidence type="ECO:0000259" key="5">
    <source>
        <dbReference type="Pfam" id="PF02225"/>
    </source>
</evidence>
<evidence type="ECO:0000313" key="6">
    <source>
        <dbReference type="EMBL" id="OQR70911.1"/>
    </source>
</evidence>
<proteinExistence type="predicted"/>
<accession>A0A1V9XBX6</accession>
<dbReference type="AlphaFoldDB" id="A0A1V9XBX6"/>
<dbReference type="STRING" id="418985.A0A1V9XBX6"/>
<keyword evidence="7" id="KW-1185">Reference proteome</keyword>
<feature type="coiled-coil region" evidence="3">
    <location>
        <begin position="275"/>
        <end position="320"/>
    </location>
</feature>
<feature type="compositionally biased region" description="Low complexity" evidence="4">
    <location>
        <begin position="254"/>
        <end position="263"/>
    </location>
</feature>
<comment type="caution">
    <text evidence="6">The sequence shown here is derived from an EMBL/GenBank/DDBJ whole genome shotgun (WGS) entry which is preliminary data.</text>
</comment>
<dbReference type="Gene3D" id="3.50.30.30">
    <property type="match status" value="1"/>
</dbReference>
<name>A0A1V9XBX6_9ACAR</name>
<dbReference type="Proteomes" id="UP000192247">
    <property type="component" value="Unassembled WGS sequence"/>
</dbReference>
<evidence type="ECO:0000256" key="4">
    <source>
        <dbReference type="SAM" id="MobiDB-lite"/>
    </source>
</evidence>
<gene>
    <name evidence="6" type="ORF">BIW11_11320</name>
</gene>
<feature type="region of interest" description="Disordered" evidence="4">
    <location>
        <begin position="246"/>
        <end position="272"/>
    </location>
</feature>
<dbReference type="PANTHER" id="PTHR22702:SF1">
    <property type="entry name" value="PROTEASE-ASSOCIATED DOMAIN-CONTAINING PROTEIN 1"/>
    <property type="match status" value="1"/>
</dbReference>
<feature type="domain" description="PA" evidence="5">
    <location>
        <begin position="127"/>
        <end position="219"/>
    </location>
</feature>
<reference evidence="6 7" key="1">
    <citation type="journal article" date="2017" name="Gigascience">
        <title>Draft genome of the honey bee ectoparasitic mite, Tropilaelaps mercedesae, is shaped by the parasitic life history.</title>
        <authorList>
            <person name="Dong X."/>
            <person name="Armstrong S.D."/>
            <person name="Xia D."/>
            <person name="Makepeace B.L."/>
            <person name="Darby A.C."/>
            <person name="Kadowaki T."/>
        </authorList>
    </citation>
    <scope>NUCLEOTIDE SEQUENCE [LARGE SCALE GENOMIC DNA]</scope>
    <source>
        <strain evidence="6">Wuxi-XJTLU</strain>
    </source>
</reference>